<evidence type="ECO:0000256" key="5">
    <source>
        <dbReference type="ARBA" id="ARBA00022833"/>
    </source>
</evidence>
<dbReference type="GO" id="GO:0046872">
    <property type="term" value="F:metal ion binding"/>
    <property type="evidence" value="ECO:0007669"/>
    <property type="project" value="UniProtKB-KW"/>
</dbReference>
<dbReference type="Gene3D" id="2.30.30.20">
    <property type="entry name" value="Aspartate carbamoyltransferase regulatory subunit, C-terminal domain"/>
    <property type="match status" value="1"/>
</dbReference>
<dbReference type="GO" id="GO:0009347">
    <property type="term" value="C:aspartate carbamoyltransferase complex"/>
    <property type="evidence" value="ECO:0007669"/>
    <property type="project" value="InterPro"/>
</dbReference>
<dbReference type="EMBL" id="NEXE01000048">
    <property type="protein sequence ID" value="PSN90771.1"/>
    <property type="molecule type" value="Genomic_DNA"/>
</dbReference>
<dbReference type="Gene3D" id="3.30.70.140">
    <property type="entry name" value="Aspartate carbamoyltransferase regulatory subunit, N-terminal domain"/>
    <property type="match status" value="1"/>
</dbReference>
<proteinExistence type="inferred from homology"/>
<dbReference type="NCBIfam" id="TIGR00240">
    <property type="entry name" value="ATCase_reg"/>
    <property type="match status" value="1"/>
</dbReference>
<evidence type="ECO:0000313" key="11">
    <source>
        <dbReference type="Proteomes" id="UP000240322"/>
    </source>
</evidence>
<feature type="binding site" evidence="7">
    <location>
        <position position="143"/>
    </location>
    <ligand>
        <name>Zn(2+)</name>
        <dbReference type="ChEBI" id="CHEBI:29105"/>
    </ligand>
</feature>
<comment type="subunit">
    <text evidence="7">Contains catalytic and regulatory chains.</text>
</comment>
<name>A0A2R6AWJ6_9ARCH</name>
<feature type="domain" description="Aspartate carbamoyltransferase regulatory subunit C-terminal" evidence="9">
    <location>
        <begin position="107"/>
        <end position="155"/>
    </location>
</feature>
<evidence type="ECO:0000259" key="9">
    <source>
        <dbReference type="Pfam" id="PF02748"/>
    </source>
</evidence>
<evidence type="ECO:0000256" key="6">
    <source>
        <dbReference type="ARBA" id="ARBA00022975"/>
    </source>
</evidence>
<keyword evidence="10" id="KW-0808">Transferase</keyword>
<dbReference type="InterPro" id="IPR020542">
    <property type="entry name" value="Asp_carbamoyltrfase_reg_C"/>
</dbReference>
<evidence type="ECO:0000259" key="8">
    <source>
        <dbReference type="Pfam" id="PF01948"/>
    </source>
</evidence>
<feature type="domain" description="Aspartate carbamoyltransferase regulatory subunit N-terminal" evidence="8">
    <location>
        <begin position="11"/>
        <end position="101"/>
    </location>
</feature>
<accession>A0A2R6AWJ6</accession>
<dbReference type="GO" id="GO:0016740">
    <property type="term" value="F:transferase activity"/>
    <property type="evidence" value="ECO:0007669"/>
    <property type="project" value="UniProtKB-KW"/>
</dbReference>
<evidence type="ECO:0000313" key="10">
    <source>
        <dbReference type="EMBL" id="PSN90771.1"/>
    </source>
</evidence>
<keyword evidence="5 7" id="KW-0862">Zinc</keyword>
<feature type="binding site" evidence="7">
    <location>
        <position position="113"/>
    </location>
    <ligand>
        <name>Zn(2+)</name>
        <dbReference type="ChEBI" id="CHEBI:29105"/>
    </ligand>
</feature>
<keyword evidence="6 7" id="KW-0665">Pyrimidine biosynthesis</keyword>
<sequence>MDSHTGSETMIVQRIANGTVIDHIPSGKALAVLKLLGDPHVKGFRVALVMNVSSKKMGKKDIVKVEGVELSDEQVQRLALVAPQATLNFVRSYQVVAKRNVSPPSVVVGLLKCVNPTCITVKQREPVYSTFLLSSQAPLTYVCRYCGRELGEYEISSQVQ</sequence>
<protein>
    <recommendedName>
        <fullName evidence="3 7">Aspartate carbamoyltransferase regulatory chain</fullName>
    </recommendedName>
</protein>
<dbReference type="Pfam" id="PF02748">
    <property type="entry name" value="PyrI_C"/>
    <property type="match status" value="1"/>
</dbReference>
<dbReference type="PANTHER" id="PTHR35805">
    <property type="entry name" value="ASPARTATE CARBAMOYLTRANSFERASE REGULATORY CHAIN"/>
    <property type="match status" value="1"/>
</dbReference>
<comment type="function">
    <text evidence="1 7">Involved in allosteric regulation of aspartate carbamoyltransferase.</text>
</comment>
<dbReference type="InterPro" id="IPR036793">
    <property type="entry name" value="Asp_carbatrfase_reg_N_sf"/>
</dbReference>
<evidence type="ECO:0000256" key="4">
    <source>
        <dbReference type="ARBA" id="ARBA00022723"/>
    </source>
</evidence>
<dbReference type="InterPro" id="IPR020545">
    <property type="entry name" value="Asp_carbamoyltransf_reg_N"/>
</dbReference>
<dbReference type="SUPFAM" id="SSF57825">
    <property type="entry name" value="Aspartate carbamoyltransferase, Regulatory-chain, C-terminal domain"/>
    <property type="match status" value="1"/>
</dbReference>
<feature type="binding site" evidence="7">
    <location>
        <position position="146"/>
    </location>
    <ligand>
        <name>Zn(2+)</name>
        <dbReference type="ChEBI" id="CHEBI:29105"/>
    </ligand>
</feature>
<evidence type="ECO:0000256" key="7">
    <source>
        <dbReference type="HAMAP-Rule" id="MF_00002"/>
    </source>
</evidence>
<dbReference type="GO" id="GO:0006207">
    <property type="term" value="P:'de novo' pyrimidine nucleobase biosynthetic process"/>
    <property type="evidence" value="ECO:0007669"/>
    <property type="project" value="InterPro"/>
</dbReference>
<dbReference type="GO" id="GO:0006221">
    <property type="term" value="P:pyrimidine nucleotide biosynthetic process"/>
    <property type="evidence" value="ECO:0007669"/>
    <property type="project" value="UniProtKB-UniRule"/>
</dbReference>
<comment type="caution">
    <text evidence="10">The sequence shown here is derived from an EMBL/GenBank/DDBJ whole genome shotgun (WGS) entry which is preliminary data.</text>
</comment>
<feature type="binding site" evidence="7">
    <location>
        <position position="118"/>
    </location>
    <ligand>
        <name>Zn(2+)</name>
        <dbReference type="ChEBI" id="CHEBI:29105"/>
    </ligand>
</feature>
<dbReference type="Pfam" id="PF01948">
    <property type="entry name" value="PyrI"/>
    <property type="match status" value="1"/>
</dbReference>
<reference evidence="10 11" key="1">
    <citation type="submission" date="2017-04" db="EMBL/GenBank/DDBJ databases">
        <title>Novel microbial lineages endemic to geothermal iron-oxide mats fill important gaps in the evolutionary history of Archaea.</title>
        <authorList>
            <person name="Jay Z.J."/>
            <person name="Beam J.P."/>
            <person name="Dlakic M."/>
            <person name="Rusch D.B."/>
            <person name="Kozubal M.A."/>
            <person name="Inskeep W.P."/>
        </authorList>
    </citation>
    <scope>NUCLEOTIDE SEQUENCE [LARGE SCALE GENOMIC DNA]</scope>
    <source>
        <strain evidence="10">OSP_D</strain>
    </source>
</reference>
<dbReference type="PANTHER" id="PTHR35805:SF1">
    <property type="entry name" value="ASPARTATE CARBAMOYLTRANSFERASE REGULATORY CHAIN"/>
    <property type="match status" value="1"/>
</dbReference>
<evidence type="ECO:0000256" key="3">
    <source>
        <dbReference type="ARBA" id="ARBA00021764"/>
    </source>
</evidence>
<dbReference type="Proteomes" id="UP000240322">
    <property type="component" value="Unassembled WGS sequence"/>
</dbReference>
<comment type="similarity">
    <text evidence="2 7">Belongs to the PyrI family.</text>
</comment>
<dbReference type="HAMAP" id="MF_00002">
    <property type="entry name" value="Asp_carb_tr_reg"/>
    <property type="match status" value="1"/>
</dbReference>
<dbReference type="AlphaFoldDB" id="A0A2R6AWJ6"/>
<dbReference type="InterPro" id="IPR036792">
    <property type="entry name" value="Asp_carbatrfase_reg_C_sf"/>
</dbReference>
<dbReference type="SUPFAM" id="SSF54893">
    <property type="entry name" value="Aspartate carbamoyltransferase, Regulatory-chain, N-terminal domain"/>
    <property type="match status" value="1"/>
</dbReference>
<dbReference type="InterPro" id="IPR002801">
    <property type="entry name" value="Asp_carbamoylTrfase_reg"/>
</dbReference>
<evidence type="ECO:0000256" key="1">
    <source>
        <dbReference type="ARBA" id="ARBA00002565"/>
    </source>
</evidence>
<keyword evidence="4 7" id="KW-0479">Metal-binding</keyword>
<organism evidence="10 11">
    <name type="scientific">Candidatus Marsarchaeota G2 archaeon OSP_D</name>
    <dbReference type="NCBI Taxonomy" id="1978157"/>
    <lineage>
        <taxon>Archaea</taxon>
        <taxon>Candidatus Marsarchaeota</taxon>
        <taxon>Candidatus Marsarchaeota group 2</taxon>
    </lineage>
</organism>
<evidence type="ECO:0000256" key="2">
    <source>
        <dbReference type="ARBA" id="ARBA00010498"/>
    </source>
</evidence>
<comment type="cofactor">
    <cofactor evidence="7">
        <name>Zn(2+)</name>
        <dbReference type="ChEBI" id="CHEBI:29105"/>
    </cofactor>
    <text evidence="7">Binds 1 zinc ion per subunit.</text>
</comment>
<gene>
    <name evidence="7" type="primary">pyrI</name>
    <name evidence="10" type="ORF">B9Q03_06050</name>
</gene>